<feature type="transmembrane region" description="Helical" evidence="7">
    <location>
        <begin position="133"/>
        <end position="157"/>
    </location>
</feature>
<protein>
    <submittedName>
        <fullName evidence="10">Multiple sugar transport system permease protein</fullName>
    </submittedName>
</protein>
<evidence type="ECO:0000313" key="11">
    <source>
        <dbReference type="Proteomes" id="UP000555407"/>
    </source>
</evidence>
<evidence type="ECO:0000256" key="5">
    <source>
        <dbReference type="ARBA" id="ARBA00022989"/>
    </source>
</evidence>
<accession>A0A7X5VAY1</accession>
<keyword evidence="4 7" id="KW-0812">Transmembrane</keyword>
<feature type="compositionally biased region" description="Pro residues" evidence="8">
    <location>
        <begin position="1"/>
        <end position="11"/>
    </location>
</feature>
<keyword evidence="11" id="KW-1185">Reference proteome</keyword>
<comment type="caution">
    <text evidence="10">The sequence shown here is derived from an EMBL/GenBank/DDBJ whole genome shotgun (WGS) entry which is preliminary data.</text>
</comment>
<evidence type="ECO:0000256" key="1">
    <source>
        <dbReference type="ARBA" id="ARBA00004651"/>
    </source>
</evidence>
<keyword evidence="3" id="KW-1003">Cell membrane</keyword>
<evidence type="ECO:0000313" key="10">
    <source>
        <dbReference type="EMBL" id="NIK57098.1"/>
    </source>
</evidence>
<organism evidence="10 11">
    <name type="scientific">Kribbella shirazensis</name>
    <dbReference type="NCBI Taxonomy" id="1105143"/>
    <lineage>
        <taxon>Bacteria</taxon>
        <taxon>Bacillati</taxon>
        <taxon>Actinomycetota</taxon>
        <taxon>Actinomycetes</taxon>
        <taxon>Propionibacteriales</taxon>
        <taxon>Kribbellaceae</taxon>
        <taxon>Kribbella</taxon>
    </lineage>
</organism>
<dbReference type="RefSeq" id="WP_167206947.1">
    <property type="nucleotide sequence ID" value="NZ_JAASRO010000001.1"/>
</dbReference>
<dbReference type="PROSITE" id="PS50928">
    <property type="entry name" value="ABC_TM1"/>
    <property type="match status" value="1"/>
</dbReference>
<keyword evidence="2 7" id="KW-0813">Transport</keyword>
<evidence type="ECO:0000256" key="8">
    <source>
        <dbReference type="SAM" id="MobiDB-lite"/>
    </source>
</evidence>
<evidence type="ECO:0000256" key="2">
    <source>
        <dbReference type="ARBA" id="ARBA00022448"/>
    </source>
</evidence>
<dbReference type="Pfam" id="PF00528">
    <property type="entry name" value="BPD_transp_1"/>
    <property type="match status" value="1"/>
</dbReference>
<dbReference type="Proteomes" id="UP000555407">
    <property type="component" value="Unassembled WGS sequence"/>
</dbReference>
<sequence length="324" mass="35517">MTDPALIPPQPHGQLTEARPEVSPPAHPRARRRFADRDALLAWVFLLPSVGYIVALVAIPFFLAIAFSFSDVTAGDPSFDWAGLRNYQDVFDDPVFWRSLRNTVVFTVVSMLLIVVLGKVLANVLIADFRGKWLVRFLVLLPWTTPVALSTIAWLWLLDSVFSPIDWVLRELGLIDANMYWLGKPDLAIGSVIVVHVWRLVPLAAVIMMAGLVAIPKDVQEAASVDGAGFWRRMFEITIPLTLPVIAVAALFGAILTFTDMAVVYVLTRGGPTNSTQVLASWAFFRGIEGGDVGQGAAIALFLFPLLLAAAIAILRAVRRMDVS</sequence>
<feature type="transmembrane region" description="Helical" evidence="7">
    <location>
        <begin position="241"/>
        <end position="267"/>
    </location>
</feature>
<dbReference type="PANTHER" id="PTHR43005:SF1">
    <property type="entry name" value="SPERMIDINE_PUTRESCINE TRANSPORT SYSTEM PERMEASE PROTEIN"/>
    <property type="match status" value="1"/>
</dbReference>
<feature type="transmembrane region" description="Helical" evidence="7">
    <location>
        <begin position="39"/>
        <end position="69"/>
    </location>
</feature>
<keyword evidence="10" id="KW-0762">Sugar transport</keyword>
<evidence type="ECO:0000259" key="9">
    <source>
        <dbReference type="PROSITE" id="PS50928"/>
    </source>
</evidence>
<comment type="subcellular location">
    <subcellularLocation>
        <location evidence="1 7">Cell membrane</location>
        <topology evidence="1 7">Multi-pass membrane protein</topology>
    </subcellularLocation>
</comment>
<feature type="transmembrane region" description="Helical" evidence="7">
    <location>
        <begin position="104"/>
        <end position="126"/>
    </location>
</feature>
<dbReference type="SUPFAM" id="SSF161098">
    <property type="entry name" value="MetI-like"/>
    <property type="match status" value="1"/>
</dbReference>
<proteinExistence type="inferred from homology"/>
<feature type="transmembrane region" description="Helical" evidence="7">
    <location>
        <begin position="297"/>
        <end position="318"/>
    </location>
</feature>
<reference evidence="10 11" key="1">
    <citation type="submission" date="2020-03" db="EMBL/GenBank/DDBJ databases">
        <title>Sequencing the genomes of 1000 actinobacteria strains.</title>
        <authorList>
            <person name="Klenk H.-P."/>
        </authorList>
    </citation>
    <scope>NUCLEOTIDE SEQUENCE [LARGE SCALE GENOMIC DNA]</scope>
    <source>
        <strain evidence="10 11">DSM 45490</strain>
    </source>
</reference>
<dbReference type="InterPro" id="IPR035906">
    <property type="entry name" value="MetI-like_sf"/>
</dbReference>
<dbReference type="InterPro" id="IPR000515">
    <property type="entry name" value="MetI-like"/>
</dbReference>
<feature type="domain" description="ABC transmembrane type-1" evidence="9">
    <location>
        <begin position="100"/>
        <end position="316"/>
    </location>
</feature>
<evidence type="ECO:0000256" key="3">
    <source>
        <dbReference type="ARBA" id="ARBA00022475"/>
    </source>
</evidence>
<evidence type="ECO:0000256" key="6">
    <source>
        <dbReference type="ARBA" id="ARBA00023136"/>
    </source>
</evidence>
<keyword evidence="5 7" id="KW-1133">Transmembrane helix</keyword>
<dbReference type="CDD" id="cd06261">
    <property type="entry name" value="TM_PBP2"/>
    <property type="match status" value="1"/>
</dbReference>
<dbReference type="GO" id="GO:0005886">
    <property type="term" value="C:plasma membrane"/>
    <property type="evidence" value="ECO:0007669"/>
    <property type="project" value="UniProtKB-SubCell"/>
</dbReference>
<dbReference type="Gene3D" id="1.10.3720.10">
    <property type="entry name" value="MetI-like"/>
    <property type="match status" value="1"/>
</dbReference>
<comment type="similarity">
    <text evidence="7">Belongs to the binding-protein-dependent transport system permease family.</text>
</comment>
<gene>
    <name evidence="10" type="ORF">BJY22_002815</name>
</gene>
<name>A0A7X5VAY1_9ACTN</name>
<feature type="region of interest" description="Disordered" evidence="8">
    <location>
        <begin position="1"/>
        <end position="28"/>
    </location>
</feature>
<dbReference type="PANTHER" id="PTHR43005">
    <property type="entry name" value="BLR7065 PROTEIN"/>
    <property type="match status" value="1"/>
</dbReference>
<feature type="transmembrane region" description="Helical" evidence="7">
    <location>
        <begin position="187"/>
        <end position="215"/>
    </location>
</feature>
<evidence type="ECO:0000256" key="4">
    <source>
        <dbReference type="ARBA" id="ARBA00022692"/>
    </source>
</evidence>
<dbReference type="AlphaFoldDB" id="A0A7X5VAY1"/>
<keyword evidence="6 7" id="KW-0472">Membrane</keyword>
<dbReference type="GO" id="GO:0055085">
    <property type="term" value="P:transmembrane transport"/>
    <property type="evidence" value="ECO:0007669"/>
    <property type="project" value="InterPro"/>
</dbReference>
<dbReference type="EMBL" id="JAASRO010000001">
    <property type="protein sequence ID" value="NIK57098.1"/>
    <property type="molecule type" value="Genomic_DNA"/>
</dbReference>
<evidence type="ECO:0000256" key="7">
    <source>
        <dbReference type="RuleBase" id="RU363032"/>
    </source>
</evidence>